<evidence type="ECO:0000256" key="3">
    <source>
        <dbReference type="ARBA" id="ARBA00022840"/>
    </source>
</evidence>
<evidence type="ECO:0000256" key="6">
    <source>
        <dbReference type="PIRSR" id="PIRSR001589-1"/>
    </source>
</evidence>
<dbReference type="GO" id="GO:0005524">
    <property type="term" value="F:ATP binding"/>
    <property type="evidence" value="ECO:0007669"/>
    <property type="project" value="UniProtKB-KW"/>
</dbReference>
<dbReference type="Pfam" id="PF13537">
    <property type="entry name" value="GATase_7"/>
    <property type="match status" value="1"/>
</dbReference>
<gene>
    <name evidence="10" type="ORF">N0V93_009737</name>
</gene>
<dbReference type="PANTHER" id="PTHR43284">
    <property type="entry name" value="ASPARAGINE SYNTHETASE (GLUTAMINE-HYDROLYZING)"/>
    <property type="match status" value="1"/>
</dbReference>
<dbReference type="SUPFAM" id="SSF52402">
    <property type="entry name" value="Adenine nucleotide alpha hydrolases-like"/>
    <property type="match status" value="1"/>
</dbReference>
<dbReference type="EMBL" id="JAPEVB010000006">
    <property type="protein sequence ID" value="KAJ4386839.1"/>
    <property type="molecule type" value="Genomic_DNA"/>
</dbReference>
<dbReference type="InterPro" id="IPR014729">
    <property type="entry name" value="Rossmann-like_a/b/a_fold"/>
</dbReference>
<keyword evidence="4 6" id="KW-0315">Glutamine amidotransferase</keyword>
<keyword evidence="6" id="KW-0061">Asparagine biosynthesis</keyword>
<dbReference type="SUPFAM" id="SSF56235">
    <property type="entry name" value="N-terminal nucleophile aminohydrolases (Ntn hydrolases)"/>
    <property type="match status" value="1"/>
</dbReference>
<comment type="similarity">
    <text evidence="1">Belongs to the asparagine synthetase family.</text>
</comment>
<keyword evidence="2 5" id="KW-0547">Nucleotide-binding</keyword>
<evidence type="ECO:0000256" key="1">
    <source>
        <dbReference type="ARBA" id="ARBA00005752"/>
    </source>
</evidence>
<keyword evidence="6" id="KW-0028">Amino-acid biosynthesis</keyword>
<dbReference type="NCBIfam" id="TIGR01536">
    <property type="entry name" value="asn_synth_AEB"/>
    <property type="match status" value="1"/>
</dbReference>
<dbReference type="InterPro" id="IPR051786">
    <property type="entry name" value="ASN_synthetase/amidase"/>
</dbReference>
<dbReference type="PIRSF" id="PIRSF001589">
    <property type="entry name" value="Asn_synthetase_glu-h"/>
    <property type="match status" value="1"/>
</dbReference>
<dbReference type="Gene3D" id="3.60.20.10">
    <property type="entry name" value="Glutamine Phosphoribosylpyrophosphate, subunit 1, domain 1"/>
    <property type="match status" value="1"/>
</dbReference>
<dbReference type="OrthoDB" id="409189at2759"/>
<feature type="domain" description="Glutamine amidotransferase type-2" evidence="9">
    <location>
        <begin position="2"/>
        <end position="219"/>
    </location>
</feature>
<evidence type="ECO:0000259" key="9">
    <source>
        <dbReference type="PROSITE" id="PS51278"/>
    </source>
</evidence>
<dbReference type="InterPro" id="IPR001962">
    <property type="entry name" value="Asn_synthase"/>
</dbReference>
<dbReference type="CDD" id="cd00712">
    <property type="entry name" value="AsnB"/>
    <property type="match status" value="1"/>
</dbReference>
<evidence type="ECO:0000256" key="5">
    <source>
        <dbReference type="PIRNR" id="PIRNR001589"/>
    </source>
</evidence>
<evidence type="ECO:0000256" key="7">
    <source>
        <dbReference type="PIRSR" id="PIRSR001589-2"/>
    </source>
</evidence>
<proteinExistence type="inferred from homology"/>
<evidence type="ECO:0000313" key="11">
    <source>
        <dbReference type="Proteomes" id="UP001140453"/>
    </source>
</evidence>
<evidence type="ECO:0000313" key="10">
    <source>
        <dbReference type="EMBL" id="KAJ4386839.1"/>
    </source>
</evidence>
<dbReference type="AlphaFoldDB" id="A0A9W8YK56"/>
<dbReference type="InterPro" id="IPR017932">
    <property type="entry name" value="GATase_2_dom"/>
</dbReference>
<sequence length="666" mass="75182">MCGISVIVALHGTKFTENESITNKLEESLSKIVHRGPDSQGIWISDNKRVALGHCRLSINDLTPGGAQPLHSHDDKIHAVVNGEIYDYKRIREEVEQSSNYTFSGHSDSELVVALYQVHGTSFLTKLRGEFSFCLYDSEKDYFIAARDRYGIKPLFWTLSAEEDRLLISSEAKGFLPLGWQPNWDVRSIREGGWNHDNRTLFAGVDKLLPGHYFTTPSFGLPKIEQYWDSTYSDKHHVEERTEEDMIKGVRERLLDAVRLRLQADVPVGIYLSGGIDSSIVAGMVAHLVRTEGLKMGSNDGNSIRCFSIAFDAESGFDESSIAARTADWLGVSYEKIHMNEEELARQFEDATYHIEHHNPDFNFVGKFALSTLPRNAGFKVVLTGEGSDEIFAGYHNYLPDFLTEPDHTWAQSSLAEEDRKRLYTEVEARTRASYIHIGADVTYRAPSQKLNNITTPASMAAFECPVSTFAPWTTSSIAALQTIENNVDERVQQLIQQSWHPLHAALYVWSKGNLVNVMLSCLGDRTEMAHSIEARPPFLDHHLTEYVNGLPPSVKVRWDGTKFTEKWILREAGRPFITQEIYERTKHPYIAPTVWPVGGALYKLFERLVTKDNIENLGFVDWNSVSGLLSRAFEKRDTAALRTLINVGQWVVLSKRFGVAKAMAS</sequence>
<protein>
    <recommendedName>
        <fullName evidence="9">Glutamine amidotransferase type-2 domain-containing protein</fullName>
    </recommendedName>
</protein>
<evidence type="ECO:0000256" key="2">
    <source>
        <dbReference type="ARBA" id="ARBA00022741"/>
    </source>
</evidence>
<feature type="site" description="Important for beta-aspartyl-AMP intermediate formation" evidence="8">
    <location>
        <position position="386"/>
    </location>
</feature>
<feature type="active site" description="For GATase activity" evidence="6">
    <location>
        <position position="2"/>
    </location>
</feature>
<evidence type="ECO:0000256" key="4">
    <source>
        <dbReference type="ARBA" id="ARBA00022962"/>
    </source>
</evidence>
<organism evidence="10 11">
    <name type="scientific">Gnomoniopsis smithogilvyi</name>
    <dbReference type="NCBI Taxonomy" id="1191159"/>
    <lineage>
        <taxon>Eukaryota</taxon>
        <taxon>Fungi</taxon>
        <taxon>Dikarya</taxon>
        <taxon>Ascomycota</taxon>
        <taxon>Pezizomycotina</taxon>
        <taxon>Sordariomycetes</taxon>
        <taxon>Sordariomycetidae</taxon>
        <taxon>Diaporthales</taxon>
        <taxon>Gnomoniaceae</taxon>
        <taxon>Gnomoniopsis</taxon>
    </lineage>
</organism>
<dbReference type="PROSITE" id="PS51278">
    <property type="entry name" value="GATASE_TYPE_2"/>
    <property type="match status" value="1"/>
</dbReference>
<keyword evidence="3 5" id="KW-0067">ATP-binding</keyword>
<reference evidence="10" key="1">
    <citation type="submission" date="2022-10" db="EMBL/GenBank/DDBJ databases">
        <title>Tapping the CABI collections for fungal endophytes: first genome assemblies for Collariella, Neodidymelliopsis, Ascochyta clinopodiicola, Didymella pomorum, Didymosphaeria variabile, Neocosmospora piperis and Neocucurbitaria cava.</title>
        <authorList>
            <person name="Hill R."/>
        </authorList>
    </citation>
    <scope>NUCLEOTIDE SEQUENCE</scope>
    <source>
        <strain evidence="10">IMI 355082</strain>
    </source>
</reference>
<comment type="caution">
    <text evidence="10">The sequence shown here is derived from an EMBL/GenBank/DDBJ whole genome shotgun (WGS) entry which is preliminary data.</text>
</comment>
<feature type="binding site" evidence="7">
    <location>
        <position position="108"/>
    </location>
    <ligand>
        <name>L-glutamine</name>
        <dbReference type="ChEBI" id="CHEBI:58359"/>
    </ligand>
</feature>
<dbReference type="CDD" id="cd01991">
    <property type="entry name" value="Asn_synthase_B_C"/>
    <property type="match status" value="1"/>
</dbReference>
<feature type="binding site" evidence="7">
    <location>
        <position position="309"/>
    </location>
    <ligand>
        <name>ATP</name>
        <dbReference type="ChEBI" id="CHEBI:30616"/>
    </ligand>
</feature>
<accession>A0A9W8YK56</accession>
<dbReference type="Gene3D" id="3.40.50.620">
    <property type="entry name" value="HUPs"/>
    <property type="match status" value="1"/>
</dbReference>
<dbReference type="InterPro" id="IPR006426">
    <property type="entry name" value="Asn_synth_AEB"/>
</dbReference>
<keyword evidence="11" id="KW-1185">Reference proteome</keyword>
<dbReference type="InterPro" id="IPR029055">
    <property type="entry name" value="Ntn_hydrolases_N"/>
</dbReference>
<evidence type="ECO:0000256" key="8">
    <source>
        <dbReference type="PIRSR" id="PIRSR001589-3"/>
    </source>
</evidence>
<dbReference type="InterPro" id="IPR033738">
    <property type="entry name" value="AsnB_N"/>
</dbReference>
<dbReference type="Pfam" id="PF00733">
    <property type="entry name" value="Asn_synthase"/>
    <property type="match status" value="1"/>
</dbReference>
<dbReference type="GO" id="GO:0005829">
    <property type="term" value="C:cytosol"/>
    <property type="evidence" value="ECO:0007669"/>
    <property type="project" value="TreeGrafter"/>
</dbReference>
<dbReference type="Proteomes" id="UP001140453">
    <property type="component" value="Unassembled WGS sequence"/>
</dbReference>
<name>A0A9W8YK56_9PEZI</name>
<dbReference type="PANTHER" id="PTHR43284:SF1">
    <property type="entry name" value="ASPARAGINE SYNTHETASE"/>
    <property type="match status" value="1"/>
</dbReference>
<dbReference type="GO" id="GO:0006529">
    <property type="term" value="P:asparagine biosynthetic process"/>
    <property type="evidence" value="ECO:0007669"/>
    <property type="project" value="UniProtKB-KW"/>
</dbReference>
<dbReference type="GO" id="GO:0004066">
    <property type="term" value="F:asparagine synthase (glutamine-hydrolyzing) activity"/>
    <property type="evidence" value="ECO:0007669"/>
    <property type="project" value="InterPro"/>
</dbReference>